<dbReference type="InterPro" id="IPR015797">
    <property type="entry name" value="NUDIX_hydrolase-like_dom_sf"/>
</dbReference>
<dbReference type="AlphaFoldDB" id="A0A839QPK4"/>
<name>A0A839QPK4_9MICC</name>
<evidence type="ECO:0000313" key="6">
    <source>
        <dbReference type="Proteomes" id="UP000523000"/>
    </source>
</evidence>
<dbReference type="Pfam" id="PF00293">
    <property type="entry name" value="NUDIX"/>
    <property type="match status" value="1"/>
</dbReference>
<dbReference type="InterPro" id="IPR013078">
    <property type="entry name" value="His_Pase_superF_clade-1"/>
</dbReference>
<evidence type="ECO:0000256" key="2">
    <source>
        <dbReference type="ARBA" id="ARBA00022801"/>
    </source>
</evidence>
<dbReference type="PROSITE" id="PS51462">
    <property type="entry name" value="NUDIX"/>
    <property type="match status" value="1"/>
</dbReference>
<dbReference type="Proteomes" id="UP000523000">
    <property type="component" value="Unassembled WGS sequence"/>
</dbReference>
<keyword evidence="2 3" id="KW-0378">Hydrolase</keyword>
<dbReference type="Gene3D" id="3.90.79.10">
    <property type="entry name" value="Nucleoside Triphosphate Pyrophosphohydrolase"/>
    <property type="match status" value="1"/>
</dbReference>
<dbReference type="GO" id="GO:0006754">
    <property type="term" value="P:ATP biosynthetic process"/>
    <property type="evidence" value="ECO:0007669"/>
    <property type="project" value="TreeGrafter"/>
</dbReference>
<dbReference type="InterPro" id="IPR020476">
    <property type="entry name" value="Nudix_hydrolase"/>
</dbReference>
<comment type="caution">
    <text evidence="5">The sequence shown here is derived from an EMBL/GenBank/DDBJ whole genome shotgun (WGS) entry which is preliminary data.</text>
</comment>
<feature type="domain" description="Nudix hydrolase" evidence="4">
    <location>
        <begin position="18"/>
        <end position="145"/>
    </location>
</feature>
<dbReference type="PRINTS" id="PR00502">
    <property type="entry name" value="NUDIXFAMILY"/>
</dbReference>
<dbReference type="CDD" id="cd03673">
    <property type="entry name" value="NUDIX_Ap6A_hydrolase"/>
    <property type="match status" value="1"/>
</dbReference>
<dbReference type="InterPro" id="IPR051325">
    <property type="entry name" value="Nudix_hydrolase_domain"/>
</dbReference>
<dbReference type="Pfam" id="PF00300">
    <property type="entry name" value="His_Phos_1"/>
    <property type="match status" value="1"/>
</dbReference>
<dbReference type="SMART" id="SM00855">
    <property type="entry name" value="PGAM"/>
    <property type="match status" value="1"/>
</dbReference>
<dbReference type="RefSeq" id="WP_183509372.1">
    <property type="nucleotide sequence ID" value="NZ_BAABGK010000010.1"/>
</dbReference>
<organism evidence="5 6">
    <name type="scientific">Paeniglutamicibacter cryotolerans</name>
    <dbReference type="NCBI Taxonomy" id="670079"/>
    <lineage>
        <taxon>Bacteria</taxon>
        <taxon>Bacillati</taxon>
        <taxon>Actinomycetota</taxon>
        <taxon>Actinomycetes</taxon>
        <taxon>Micrococcales</taxon>
        <taxon>Micrococcaceae</taxon>
        <taxon>Paeniglutamicibacter</taxon>
    </lineage>
</organism>
<dbReference type="GO" id="GO:0035539">
    <property type="term" value="F:8-oxo-7,8-dihydrodeoxyguanosine triphosphate pyrophosphatase activity"/>
    <property type="evidence" value="ECO:0007669"/>
    <property type="project" value="UniProtKB-EC"/>
</dbReference>
<dbReference type="InterPro" id="IPR029033">
    <property type="entry name" value="His_PPase_superfam"/>
</dbReference>
<dbReference type="EC" id="3.6.1.55" evidence="5"/>
<dbReference type="Gene3D" id="3.40.50.1240">
    <property type="entry name" value="Phosphoglycerate mutase-like"/>
    <property type="match status" value="1"/>
</dbReference>
<evidence type="ECO:0000256" key="1">
    <source>
        <dbReference type="ARBA" id="ARBA00005582"/>
    </source>
</evidence>
<evidence type="ECO:0000313" key="5">
    <source>
        <dbReference type="EMBL" id="MBB2994011.1"/>
    </source>
</evidence>
<protein>
    <submittedName>
        <fullName evidence="5">8-oxo-dGTP diphosphatase</fullName>
        <ecNumber evidence="5">3.6.1.55</ecNumber>
    </submittedName>
</protein>
<dbReference type="EMBL" id="JACHVS010000001">
    <property type="protein sequence ID" value="MBB2994011.1"/>
    <property type="molecule type" value="Genomic_DNA"/>
</dbReference>
<evidence type="ECO:0000259" key="4">
    <source>
        <dbReference type="PROSITE" id="PS51462"/>
    </source>
</evidence>
<dbReference type="InterPro" id="IPR000086">
    <property type="entry name" value="NUDIX_hydrolase_dom"/>
</dbReference>
<reference evidence="5 6" key="1">
    <citation type="submission" date="2020-08" db="EMBL/GenBank/DDBJ databases">
        <title>Sequencing the genomes of 1000 actinobacteria strains.</title>
        <authorList>
            <person name="Klenk H.-P."/>
        </authorList>
    </citation>
    <scope>NUCLEOTIDE SEQUENCE [LARGE SCALE GENOMIC DNA]</scope>
    <source>
        <strain evidence="5 6">DSM 22826</strain>
    </source>
</reference>
<proteinExistence type="inferred from homology"/>
<dbReference type="SUPFAM" id="SSF53254">
    <property type="entry name" value="Phosphoglycerate mutase-like"/>
    <property type="match status" value="1"/>
</dbReference>
<accession>A0A839QPK4</accession>
<sequence length="322" mass="35323">MLHLARSSDSAAIAEGGFSVVAAGAIPWRITDGTLEVLMIHRDRYDDWSWPKGKLDPGETAPEAATREVFEEIGMDITLGIPLPAIEYLVGSRRKVVYYWAAKSPGTVAVPDGKETDAVRWCEPKTAAKWMTNPSDVEPLHALVAAHEAGKLDTVPFIVVRHAKAKPRSSWTREEGRRPLAATGQRQALAVARLLAAWRPAKVASSPWTRCVQTVAPYLHQHRYTVKLMAQLTEHEATRNPAKASKAIAKLIDKVRPQAVCTHRPVLPLVLEELASRMGRKLAARLPAEDPYLRPGALIVAHQPVAGKGKIVSLEIYDAFAD</sequence>
<dbReference type="GO" id="GO:0006167">
    <property type="term" value="P:AMP biosynthetic process"/>
    <property type="evidence" value="ECO:0007669"/>
    <property type="project" value="TreeGrafter"/>
</dbReference>
<dbReference type="SUPFAM" id="SSF55811">
    <property type="entry name" value="Nudix"/>
    <property type="match status" value="1"/>
</dbReference>
<keyword evidence="6" id="KW-1185">Reference proteome</keyword>
<dbReference type="PANTHER" id="PTHR21340">
    <property type="entry name" value="DIADENOSINE 5,5-P1,P4-TETRAPHOSPHATE PYROPHOSPHOHYDROLASE MUTT"/>
    <property type="match status" value="1"/>
</dbReference>
<gene>
    <name evidence="5" type="ORF">E9229_000202</name>
</gene>
<evidence type="ECO:0000256" key="3">
    <source>
        <dbReference type="RuleBase" id="RU003476"/>
    </source>
</evidence>
<comment type="similarity">
    <text evidence="1 3">Belongs to the Nudix hydrolase family.</text>
</comment>
<dbReference type="GO" id="GO:0004081">
    <property type="term" value="F:bis(5'-nucleosyl)-tetraphosphatase (asymmetrical) activity"/>
    <property type="evidence" value="ECO:0007669"/>
    <property type="project" value="TreeGrafter"/>
</dbReference>
<dbReference type="PROSITE" id="PS00893">
    <property type="entry name" value="NUDIX_BOX"/>
    <property type="match status" value="1"/>
</dbReference>
<dbReference type="PANTHER" id="PTHR21340:SF0">
    <property type="entry name" value="BIS(5'-NUCLEOSYL)-TETRAPHOSPHATASE [ASYMMETRICAL]"/>
    <property type="match status" value="1"/>
</dbReference>
<dbReference type="InterPro" id="IPR020084">
    <property type="entry name" value="NUDIX_hydrolase_CS"/>
</dbReference>